<dbReference type="AlphaFoldDB" id="A0A8T2U9K0"/>
<reference evidence="2" key="1">
    <citation type="submission" date="2021-08" db="EMBL/GenBank/DDBJ databases">
        <title>WGS assembly of Ceratopteris richardii.</title>
        <authorList>
            <person name="Marchant D.B."/>
            <person name="Chen G."/>
            <person name="Jenkins J."/>
            <person name="Shu S."/>
            <person name="Leebens-Mack J."/>
            <person name="Grimwood J."/>
            <person name="Schmutz J."/>
            <person name="Soltis P."/>
            <person name="Soltis D."/>
            <person name="Chen Z.-H."/>
        </authorList>
    </citation>
    <scope>NUCLEOTIDE SEQUENCE</scope>
    <source>
        <strain evidence="2">Whitten #5841</strain>
        <tissue evidence="2">Leaf</tissue>
    </source>
</reference>
<name>A0A8T2U9K0_CERRI</name>
<keyword evidence="3" id="KW-1185">Reference proteome</keyword>
<comment type="caution">
    <text evidence="2">The sequence shown here is derived from an EMBL/GenBank/DDBJ whole genome shotgun (WGS) entry which is preliminary data.</text>
</comment>
<dbReference type="Proteomes" id="UP000825935">
    <property type="component" value="Chromosome 8"/>
</dbReference>
<evidence type="ECO:0000256" key="1">
    <source>
        <dbReference type="SAM" id="MobiDB-lite"/>
    </source>
</evidence>
<gene>
    <name evidence="2" type="ORF">KP509_08G045500</name>
</gene>
<accession>A0A8T2U9K0</accession>
<organism evidence="2 3">
    <name type="scientific">Ceratopteris richardii</name>
    <name type="common">Triangle waterfern</name>
    <dbReference type="NCBI Taxonomy" id="49495"/>
    <lineage>
        <taxon>Eukaryota</taxon>
        <taxon>Viridiplantae</taxon>
        <taxon>Streptophyta</taxon>
        <taxon>Embryophyta</taxon>
        <taxon>Tracheophyta</taxon>
        <taxon>Polypodiopsida</taxon>
        <taxon>Polypodiidae</taxon>
        <taxon>Polypodiales</taxon>
        <taxon>Pteridineae</taxon>
        <taxon>Pteridaceae</taxon>
        <taxon>Parkerioideae</taxon>
        <taxon>Ceratopteris</taxon>
    </lineage>
</organism>
<evidence type="ECO:0000313" key="2">
    <source>
        <dbReference type="EMBL" id="KAH7431378.1"/>
    </source>
</evidence>
<dbReference type="EMBL" id="CM035413">
    <property type="protein sequence ID" value="KAH7431378.1"/>
    <property type="molecule type" value="Genomic_DNA"/>
</dbReference>
<proteinExistence type="predicted"/>
<evidence type="ECO:0000313" key="3">
    <source>
        <dbReference type="Proteomes" id="UP000825935"/>
    </source>
</evidence>
<protein>
    <submittedName>
        <fullName evidence="2">Uncharacterized protein</fullName>
    </submittedName>
</protein>
<feature type="region of interest" description="Disordered" evidence="1">
    <location>
        <begin position="105"/>
        <end position="129"/>
    </location>
</feature>
<sequence>MSDVSSWLGVYWVLQQLLHQARSINVAYMDTTYWLSHASSLGGSTKSARSINVAYMDTTYWLSYASRLGGSTKVTAAFYHLVRVHHTFEDCFPTRKIVLVPNPSHSNKGMPRSPILASLSYGPKGRSYK</sequence>